<dbReference type="InterPro" id="IPR018392">
    <property type="entry name" value="LysM"/>
</dbReference>
<dbReference type="RefSeq" id="WP_155110388.1">
    <property type="nucleotide sequence ID" value="NZ_WMIB01000001.1"/>
</dbReference>
<evidence type="ECO:0000313" key="2">
    <source>
        <dbReference type="EMBL" id="MTH51824.1"/>
    </source>
</evidence>
<keyword evidence="3" id="KW-1185">Reference proteome</keyword>
<gene>
    <name evidence="2" type="ORF">GKZ89_00285</name>
</gene>
<keyword evidence="1" id="KW-1133">Transmembrane helix</keyword>
<dbReference type="AlphaFoldDB" id="A0A7X2V365"/>
<dbReference type="EMBL" id="WMIB01000001">
    <property type="protein sequence ID" value="MTH51824.1"/>
    <property type="molecule type" value="Genomic_DNA"/>
</dbReference>
<evidence type="ECO:0000256" key="1">
    <source>
        <dbReference type="SAM" id="Phobius"/>
    </source>
</evidence>
<name>A0A7X2V365_9BACI</name>
<dbReference type="CDD" id="cd00118">
    <property type="entry name" value="LysM"/>
    <property type="match status" value="1"/>
</dbReference>
<comment type="caution">
    <text evidence="2">The sequence shown here is derived from an EMBL/GenBank/DDBJ whole genome shotgun (WGS) entry which is preliminary data.</text>
</comment>
<feature type="transmembrane region" description="Helical" evidence="1">
    <location>
        <begin position="6"/>
        <end position="27"/>
    </location>
</feature>
<protein>
    <submittedName>
        <fullName evidence="2">LysM peptidoglycan-binding domain-containing protein</fullName>
    </submittedName>
</protein>
<organism evidence="2 3">
    <name type="scientific">Metabacillus mangrovi</name>
    <dbReference type="NCBI Taxonomy" id="1491830"/>
    <lineage>
        <taxon>Bacteria</taxon>
        <taxon>Bacillati</taxon>
        <taxon>Bacillota</taxon>
        <taxon>Bacilli</taxon>
        <taxon>Bacillales</taxon>
        <taxon>Bacillaceae</taxon>
        <taxon>Metabacillus</taxon>
    </lineage>
</organism>
<dbReference type="Proteomes" id="UP000434639">
    <property type="component" value="Unassembled WGS sequence"/>
</dbReference>
<evidence type="ECO:0000313" key="3">
    <source>
        <dbReference type="Proteomes" id="UP000434639"/>
    </source>
</evidence>
<keyword evidence="1" id="KW-0472">Membrane</keyword>
<accession>A0A7X2V365</accession>
<reference evidence="2 3" key="1">
    <citation type="journal article" date="2017" name="Int. J. Syst. Evol. Microbiol.">
        <title>Bacillus mangrovi sp. nov., isolated from a sediment sample from a mangrove forest.</title>
        <authorList>
            <person name="Gupta V."/>
            <person name="Singh P.K."/>
            <person name="Korpole S."/>
            <person name="Tanuku N.R.S."/>
            <person name="Pinnaka A.K."/>
        </authorList>
    </citation>
    <scope>NUCLEOTIDE SEQUENCE [LARGE SCALE GENOMIC DNA]</scope>
    <source>
        <strain evidence="2 3">KCTC 33872</strain>
    </source>
</reference>
<keyword evidence="1" id="KW-0812">Transmembrane</keyword>
<proteinExistence type="predicted"/>
<sequence>MSKSTFAIIASFFVLVGGIIFCAAGAGSSKAMDGYAKIEIREGDNLWDLATALKDKHSLTQMEFVEWVGQENSLNSIVLKPGDTVYIPVKKDTLHKLDGTVVALEE</sequence>
<dbReference type="OrthoDB" id="2679564at2"/>